<dbReference type="Pfam" id="PF13176">
    <property type="entry name" value="TPR_7"/>
    <property type="match status" value="1"/>
</dbReference>
<dbReference type="SUPFAM" id="SSF48452">
    <property type="entry name" value="TPR-like"/>
    <property type="match status" value="1"/>
</dbReference>
<dbReference type="Gene3D" id="1.25.40.10">
    <property type="entry name" value="Tetratricopeptide repeat domain"/>
    <property type="match status" value="1"/>
</dbReference>
<dbReference type="PROSITE" id="PS50005">
    <property type="entry name" value="TPR"/>
    <property type="match status" value="1"/>
</dbReference>
<dbReference type="Gene3D" id="3.90.550.10">
    <property type="entry name" value="Spore Coat Polysaccharide Biosynthesis Protein SpsA, Chain A"/>
    <property type="match status" value="1"/>
</dbReference>
<reference evidence="3 4" key="1">
    <citation type="submission" date="2020-08" db="EMBL/GenBank/DDBJ databases">
        <title>Genome public.</title>
        <authorList>
            <person name="Liu C."/>
            <person name="Sun Q."/>
        </authorList>
    </citation>
    <scope>NUCLEOTIDE SEQUENCE [LARGE SCALE GENOMIC DNA]</scope>
    <source>
        <strain evidence="3 4">New-38</strain>
    </source>
</reference>
<dbReference type="SMART" id="SM00028">
    <property type="entry name" value="TPR"/>
    <property type="match status" value="1"/>
</dbReference>
<organism evidence="3 4">
    <name type="scientific">Pseudoflavonifractor hominis</name>
    <dbReference type="NCBI Taxonomy" id="2763059"/>
    <lineage>
        <taxon>Bacteria</taxon>
        <taxon>Bacillati</taxon>
        <taxon>Bacillota</taxon>
        <taxon>Clostridia</taxon>
        <taxon>Eubacteriales</taxon>
        <taxon>Oscillospiraceae</taxon>
        <taxon>Pseudoflavonifractor</taxon>
    </lineage>
</organism>
<protein>
    <submittedName>
        <fullName evidence="3">Glycosyltransferase</fullName>
    </submittedName>
</protein>
<evidence type="ECO:0000256" key="1">
    <source>
        <dbReference type="PROSITE-ProRule" id="PRU00339"/>
    </source>
</evidence>
<dbReference type="PANTHER" id="PTHR43630:SF2">
    <property type="entry name" value="GLYCOSYLTRANSFERASE"/>
    <property type="match status" value="1"/>
</dbReference>
<comment type="caution">
    <text evidence="3">The sequence shown here is derived from an EMBL/GenBank/DDBJ whole genome shotgun (WGS) entry which is preliminary data.</text>
</comment>
<evidence type="ECO:0000259" key="2">
    <source>
        <dbReference type="Pfam" id="PF00535"/>
    </source>
</evidence>
<keyword evidence="4" id="KW-1185">Reference proteome</keyword>
<dbReference type="Pfam" id="PF00535">
    <property type="entry name" value="Glycos_transf_2"/>
    <property type="match status" value="1"/>
</dbReference>
<dbReference type="EMBL" id="JACOPR010000004">
    <property type="protein sequence ID" value="MBC5730794.1"/>
    <property type="molecule type" value="Genomic_DNA"/>
</dbReference>
<evidence type="ECO:0000313" key="3">
    <source>
        <dbReference type="EMBL" id="MBC5730794.1"/>
    </source>
</evidence>
<gene>
    <name evidence="3" type="ORF">H8S34_08110</name>
</gene>
<dbReference type="InterPro" id="IPR019734">
    <property type="entry name" value="TPR_rpt"/>
</dbReference>
<feature type="domain" description="Glycosyltransferase 2-like" evidence="2">
    <location>
        <begin position="5"/>
        <end position="101"/>
    </location>
</feature>
<dbReference type="RefSeq" id="WP_186963658.1">
    <property type="nucleotide sequence ID" value="NZ_JACOPR010000004.1"/>
</dbReference>
<dbReference type="PANTHER" id="PTHR43630">
    <property type="entry name" value="POLY-BETA-1,6-N-ACETYL-D-GLUCOSAMINE SYNTHASE"/>
    <property type="match status" value="1"/>
</dbReference>
<keyword evidence="1" id="KW-0802">TPR repeat</keyword>
<dbReference type="InterPro" id="IPR029044">
    <property type="entry name" value="Nucleotide-diphossugar_trans"/>
</dbReference>
<dbReference type="SUPFAM" id="SSF53448">
    <property type="entry name" value="Nucleotide-diphospho-sugar transferases"/>
    <property type="match status" value="1"/>
</dbReference>
<sequence>METISLCMIVKNEEAVLERCLNSARGIWDELIVVDTGSQDRTREIAARFTDQVLSFPWQDDFSAARNASFERASGSYCMWLDADDVLLPEDRDAFLAVKEQDLPEADVVMARYQTLDADGAPVLSYYRERIVRNVPWLRWSGAVHEAIPPLGRVVYIEAAVTHRKERPGDPDRNLRILEGLRASGRNLSPREQFYYGRELYEHGRYEDAVQELELFLTVGWGWRENNLEACRVLSACYSALHRPRCALRALLESLAFDAPRAEICCDLGNFFLEREDYRSAIRWYEQALSCTRDDRSGAFVRPDCYGYLPAMQLCVCYHRLGEREQAVAWNERAGAFRPDDPAVLRNRAFFAG</sequence>
<dbReference type="InterPro" id="IPR001173">
    <property type="entry name" value="Glyco_trans_2-like"/>
</dbReference>
<proteinExistence type="predicted"/>
<name>A0ABR7HTF5_9FIRM</name>
<dbReference type="Proteomes" id="UP000660021">
    <property type="component" value="Unassembled WGS sequence"/>
</dbReference>
<feature type="repeat" description="TPR" evidence="1">
    <location>
        <begin position="262"/>
        <end position="295"/>
    </location>
</feature>
<dbReference type="InterPro" id="IPR011990">
    <property type="entry name" value="TPR-like_helical_dom_sf"/>
</dbReference>
<accession>A0ABR7HTF5</accession>
<evidence type="ECO:0000313" key="4">
    <source>
        <dbReference type="Proteomes" id="UP000660021"/>
    </source>
</evidence>
<dbReference type="CDD" id="cd02511">
    <property type="entry name" value="Beta4Glucosyltransferase"/>
    <property type="match status" value="1"/>
</dbReference>